<evidence type="ECO:0000313" key="1">
    <source>
        <dbReference type="EMBL" id="MBM7841377.1"/>
    </source>
</evidence>
<accession>A0ABS2T4K5</accession>
<keyword evidence="2" id="KW-1185">Reference proteome</keyword>
<sequence>MNLFKTHIIHPHTHVPLIVYYNQSEGFVSFERDERVLKAIYNVKKDLAVNKHFQESLKRANHLCQTQYPLDSLQQAEQFLKKIGIEEKNIQFEQVYVH</sequence>
<evidence type="ECO:0000313" key="2">
    <source>
        <dbReference type="Proteomes" id="UP001179280"/>
    </source>
</evidence>
<dbReference type="Proteomes" id="UP001179280">
    <property type="component" value="Unassembled WGS sequence"/>
</dbReference>
<gene>
    <name evidence="1" type="ORF">JOC54_004681</name>
</gene>
<proteinExistence type="predicted"/>
<protein>
    <submittedName>
        <fullName evidence="1">Uncharacterized protein</fullName>
    </submittedName>
</protein>
<name>A0ABS2T4K5_9BACI</name>
<dbReference type="RefSeq" id="WP_035422289.1">
    <property type="nucleotide sequence ID" value="NZ_JAFBCV010000034.1"/>
</dbReference>
<comment type="caution">
    <text evidence="1">The sequence shown here is derived from an EMBL/GenBank/DDBJ whole genome shotgun (WGS) entry which is preliminary data.</text>
</comment>
<organism evidence="1 2">
    <name type="scientific">Shouchella xiaoxiensis</name>
    <dbReference type="NCBI Taxonomy" id="766895"/>
    <lineage>
        <taxon>Bacteria</taxon>
        <taxon>Bacillati</taxon>
        <taxon>Bacillota</taxon>
        <taxon>Bacilli</taxon>
        <taxon>Bacillales</taxon>
        <taxon>Bacillaceae</taxon>
        <taxon>Shouchella</taxon>
    </lineage>
</organism>
<dbReference type="EMBL" id="JAFBCV010000034">
    <property type="protein sequence ID" value="MBM7841377.1"/>
    <property type="molecule type" value="Genomic_DNA"/>
</dbReference>
<reference evidence="1" key="1">
    <citation type="submission" date="2021-01" db="EMBL/GenBank/DDBJ databases">
        <title>Genomic Encyclopedia of Type Strains, Phase IV (KMG-IV): sequencing the most valuable type-strain genomes for metagenomic binning, comparative biology and taxonomic classification.</title>
        <authorList>
            <person name="Goeker M."/>
        </authorList>
    </citation>
    <scope>NUCLEOTIDE SEQUENCE</scope>
    <source>
        <strain evidence="1">DSM 21943</strain>
    </source>
</reference>